<dbReference type="Proteomes" id="UP000318349">
    <property type="component" value="Unassembled WGS sequence"/>
</dbReference>
<feature type="domain" description="Competence protein CoiA-like N-terminal" evidence="1">
    <location>
        <begin position="45"/>
        <end position="75"/>
    </location>
</feature>
<dbReference type="Pfam" id="PF25164">
    <property type="entry name" value="CoiA_N"/>
    <property type="match status" value="1"/>
</dbReference>
<organism evidence="2 3">
    <name type="scientific">Denitromonas halophila</name>
    <dbReference type="NCBI Taxonomy" id="1629404"/>
    <lineage>
        <taxon>Bacteria</taxon>
        <taxon>Pseudomonadati</taxon>
        <taxon>Pseudomonadota</taxon>
        <taxon>Betaproteobacteria</taxon>
        <taxon>Rhodocyclales</taxon>
        <taxon>Zoogloeaceae</taxon>
        <taxon>Denitromonas</taxon>
    </lineage>
</organism>
<sequence length="325" mass="35689">MDGGTTHRIGDLQMEKPSLLQSFAIDKGMRVRSVDEVARGLACDCVCPECGEPVLARQGDVREWHFAHASGADCEGGAETALHRAAKQIVLENGGLSVPEMCAKATVELPDGRSATAEALRPHTWLDIDSAEAEKSIGKIRPDIVATVGNALLFVEIAVTHFVDSNKARTIDEMGVATLEINLADFQHTRWDWPQLTKAIIDDIANKQWIRVLDELTLRQEAHTKAMLAALSAPMPQEAPCVNLPAPRMRFRIQQRMVDVIERPFGLAVWSPYDPALNTVLSSLVRMLGGRWQPKFKNWLVPLNAKSHLLSALQDLSGTPPTQVG</sequence>
<name>A0A557S4D7_9RHOO</name>
<evidence type="ECO:0000313" key="3">
    <source>
        <dbReference type="Proteomes" id="UP000318349"/>
    </source>
</evidence>
<dbReference type="EMBL" id="VMNI01000021">
    <property type="protein sequence ID" value="TVO72279.1"/>
    <property type="molecule type" value="Genomic_DNA"/>
</dbReference>
<evidence type="ECO:0000313" key="2">
    <source>
        <dbReference type="EMBL" id="TVO72279.1"/>
    </source>
</evidence>
<dbReference type="AlphaFoldDB" id="A0A557S4D7"/>
<reference evidence="2 3" key="1">
    <citation type="submission" date="2019-07" db="EMBL/GenBank/DDBJ databases">
        <title>The pathways for chlorine oxyanion respiration interact through the shared metabolite chlorate.</title>
        <authorList>
            <person name="Barnum T.P."/>
            <person name="Cheng Y."/>
            <person name="Hill K.A."/>
            <person name="Lucas L.N."/>
            <person name="Carlson H.K."/>
            <person name="Coates J.D."/>
        </authorList>
    </citation>
    <scope>NUCLEOTIDE SEQUENCE [LARGE SCALE GENOMIC DNA]</scope>
    <source>
        <strain evidence="2 3">SFB-1</strain>
    </source>
</reference>
<comment type="caution">
    <text evidence="2">The sequence shown here is derived from an EMBL/GenBank/DDBJ whole genome shotgun (WGS) entry which is preliminary data.</text>
</comment>
<gene>
    <name evidence="2" type="ORF">FHP89_18535</name>
</gene>
<protein>
    <recommendedName>
        <fullName evidence="1">Competence protein CoiA-like N-terminal domain-containing protein</fullName>
    </recommendedName>
</protein>
<dbReference type="InterPro" id="IPR057253">
    <property type="entry name" value="CoiA-like_N"/>
</dbReference>
<evidence type="ECO:0000259" key="1">
    <source>
        <dbReference type="Pfam" id="PF25164"/>
    </source>
</evidence>
<accession>A0A557S4D7</accession>
<proteinExistence type="predicted"/>